<dbReference type="RefSeq" id="WP_163744503.1">
    <property type="nucleotide sequence ID" value="NZ_JAAGOA010000030.1"/>
</dbReference>
<dbReference type="InterPro" id="IPR005471">
    <property type="entry name" value="Tscrpt_reg_IclR_N"/>
</dbReference>
<feature type="region of interest" description="Disordered" evidence="4">
    <location>
        <begin position="1"/>
        <end position="21"/>
    </location>
</feature>
<feature type="compositionally biased region" description="Low complexity" evidence="4">
    <location>
        <begin position="8"/>
        <end position="21"/>
    </location>
</feature>
<dbReference type="SUPFAM" id="SSF55781">
    <property type="entry name" value="GAF domain-like"/>
    <property type="match status" value="1"/>
</dbReference>
<evidence type="ECO:0000313" key="8">
    <source>
        <dbReference type="Proteomes" id="UP000475214"/>
    </source>
</evidence>
<dbReference type="Gene3D" id="3.30.450.40">
    <property type="match status" value="1"/>
</dbReference>
<dbReference type="AlphaFoldDB" id="A0A6L9SGF9"/>
<evidence type="ECO:0000256" key="3">
    <source>
        <dbReference type="ARBA" id="ARBA00023163"/>
    </source>
</evidence>
<dbReference type="Pfam" id="PF09339">
    <property type="entry name" value="HTH_IclR"/>
    <property type="match status" value="1"/>
</dbReference>
<dbReference type="PROSITE" id="PS51078">
    <property type="entry name" value="ICLR_ED"/>
    <property type="match status" value="1"/>
</dbReference>
<reference evidence="7 8" key="1">
    <citation type="submission" date="2020-02" db="EMBL/GenBank/DDBJ databases">
        <authorList>
            <person name="Li X.-J."/>
            <person name="Han X.-M."/>
        </authorList>
    </citation>
    <scope>NUCLEOTIDE SEQUENCE [LARGE SCALE GENOMIC DNA]</scope>
    <source>
        <strain evidence="7 8">CCTCC AB 2017055</strain>
    </source>
</reference>
<dbReference type="PANTHER" id="PTHR30136">
    <property type="entry name" value="HELIX-TURN-HELIX TRANSCRIPTIONAL REGULATOR, ICLR FAMILY"/>
    <property type="match status" value="1"/>
</dbReference>
<dbReference type="EMBL" id="JAAGOA010000030">
    <property type="protein sequence ID" value="NEE04187.1"/>
    <property type="molecule type" value="Genomic_DNA"/>
</dbReference>
<dbReference type="SMART" id="SM00346">
    <property type="entry name" value="HTH_ICLR"/>
    <property type="match status" value="1"/>
</dbReference>
<evidence type="ECO:0000256" key="2">
    <source>
        <dbReference type="ARBA" id="ARBA00023125"/>
    </source>
</evidence>
<proteinExistence type="predicted"/>
<keyword evidence="1" id="KW-0805">Transcription regulation</keyword>
<keyword evidence="8" id="KW-1185">Reference proteome</keyword>
<dbReference type="GO" id="GO:0045892">
    <property type="term" value="P:negative regulation of DNA-templated transcription"/>
    <property type="evidence" value="ECO:0007669"/>
    <property type="project" value="TreeGrafter"/>
</dbReference>
<keyword evidence="3" id="KW-0804">Transcription</keyword>
<gene>
    <name evidence="7" type="ORF">G1H10_28855</name>
</gene>
<comment type="caution">
    <text evidence="7">The sequence shown here is derived from an EMBL/GenBank/DDBJ whole genome shotgun (WGS) entry which is preliminary data.</text>
</comment>
<evidence type="ECO:0000259" key="5">
    <source>
        <dbReference type="PROSITE" id="PS51077"/>
    </source>
</evidence>
<feature type="domain" description="HTH iclR-type" evidence="5">
    <location>
        <begin position="20"/>
        <end position="83"/>
    </location>
</feature>
<evidence type="ECO:0000313" key="7">
    <source>
        <dbReference type="EMBL" id="NEE04187.1"/>
    </source>
</evidence>
<dbReference type="Proteomes" id="UP000475214">
    <property type="component" value="Unassembled WGS sequence"/>
</dbReference>
<dbReference type="Pfam" id="PF01614">
    <property type="entry name" value="IclR_C"/>
    <property type="match status" value="1"/>
</dbReference>
<dbReference type="GO" id="GO:0003700">
    <property type="term" value="F:DNA-binding transcription factor activity"/>
    <property type="evidence" value="ECO:0007669"/>
    <property type="project" value="TreeGrafter"/>
</dbReference>
<protein>
    <submittedName>
        <fullName evidence="7">IclR family transcriptional regulator</fullName>
    </submittedName>
</protein>
<dbReference type="InterPro" id="IPR036390">
    <property type="entry name" value="WH_DNA-bd_sf"/>
</dbReference>
<dbReference type="SUPFAM" id="SSF46785">
    <property type="entry name" value="Winged helix' DNA-binding domain"/>
    <property type="match status" value="1"/>
</dbReference>
<dbReference type="PROSITE" id="PS51077">
    <property type="entry name" value="HTH_ICLR"/>
    <property type="match status" value="1"/>
</dbReference>
<name>A0A6L9SGF9_9ACTN</name>
<dbReference type="InterPro" id="IPR014757">
    <property type="entry name" value="Tscrpt_reg_IclR_C"/>
</dbReference>
<organism evidence="7 8">
    <name type="scientific">Phytoactinopolyspora halotolerans</name>
    <dbReference type="NCBI Taxonomy" id="1981512"/>
    <lineage>
        <taxon>Bacteria</taxon>
        <taxon>Bacillati</taxon>
        <taxon>Actinomycetota</taxon>
        <taxon>Actinomycetes</taxon>
        <taxon>Jiangellales</taxon>
        <taxon>Jiangellaceae</taxon>
        <taxon>Phytoactinopolyspora</taxon>
    </lineage>
</organism>
<accession>A0A6L9SGF9</accession>
<dbReference type="InterPro" id="IPR029016">
    <property type="entry name" value="GAF-like_dom_sf"/>
</dbReference>
<evidence type="ECO:0000256" key="1">
    <source>
        <dbReference type="ARBA" id="ARBA00023015"/>
    </source>
</evidence>
<dbReference type="PANTHER" id="PTHR30136:SF24">
    <property type="entry name" value="HTH-TYPE TRANSCRIPTIONAL REPRESSOR ALLR"/>
    <property type="match status" value="1"/>
</dbReference>
<dbReference type="InterPro" id="IPR050707">
    <property type="entry name" value="HTH_MetabolicPath_Reg"/>
</dbReference>
<sequence>MARQQVAEPGGEPQPESSPMPAVDKALATLAELAAAGPAGLSLGELATRLKLNKTSLHATLRALRHRDFVAQIPESGSYRLGPTSFELSRAYTRHLDIRAILRPRVLRLAEEIDEVCHISVLDGTEILYLEKMESRKPIQPGTYVGMRLSALTTAMGRAMIACEYTDYESFATRFSGALKPRTQNAPTTLPEAWERIVQARRDGYGLDLEENVIGLTAIGMAVLEPHGRPLGAVSIVVLTDEWHRTGPEYFYQRLYAALSDVVAPPLMLQQPMPD</sequence>
<dbReference type="Gene3D" id="1.10.10.10">
    <property type="entry name" value="Winged helix-like DNA-binding domain superfamily/Winged helix DNA-binding domain"/>
    <property type="match status" value="1"/>
</dbReference>
<evidence type="ECO:0000256" key="4">
    <source>
        <dbReference type="SAM" id="MobiDB-lite"/>
    </source>
</evidence>
<evidence type="ECO:0000259" key="6">
    <source>
        <dbReference type="PROSITE" id="PS51078"/>
    </source>
</evidence>
<dbReference type="InterPro" id="IPR036388">
    <property type="entry name" value="WH-like_DNA-bd_sf"/>
</dbReference>
<dbReference type="GO" id="GO:0003677">
    <property type="term" value="F:DNA binding"/>
    <property type="evidence" value="ECO:0007669"/>
    <property type="project" value="UniProtKB-KW"/>
</dbReference>
<keyword evidence="2" id="KW-0238">DNA-binding</keyword>
<feature type="domain" description="IclR-ED" evidence="6">
    <location>
        <begin position="84"/>
        <end position="275"/>
    </location>
</feature>